<dbReference type="GO" id="GO:0008757">
    <property type="term" value="F:S-adenosylmethionine-dependent methyltransferase activity"/>
    <property type="evidence" value="ECO:0007669"/>
    <property type="project" value="InterPro"/>
</dbReference>
<dbReference type="EMBL" id="FUYN01000003">
    <property type="protein sequence ID" value="SKB47584.1"/>
    <property type="molecule type" value="Genomic_DNA"/>
</dbReference>
<dbReference type="Pfam" id="PF08241">
    <property type="entry name" value="Methyltransf_11"/>
    <property type="match status" value="1"/>
</dbReference>
<dbReference type="OrthoDB" id="9791837at2"/>
<dbReference type="Gene3D" id="3.40.50.150">
    <property type="entry name" value="Vaccinia Virus protein VP39"/>
    <property type="match status" value="1"/>
</dbReference>
<protein>
    <submittedName>
        <fullName evidence="2">Methyltransferase domain-containing protein</fullName>
    </submittedName>
</protein>
<keyword evidence="2" id="KW-0489">Methyltransferase</keyword>
<dbReference type="Proteomes" id="UP000243406">
    <property type="component" value="Unassembled WGS sequence"/>
</dbReference>
<dbReference type="InterPro" id="IPR029063">
    <property type="entry name" value="SAM-dependent_MTases_sf"/>
</dbReference>
<dbReference type="InterPro" id="IPR013216">
    <property type="entry name" value="Methyltransf_11"/>
</dbReference>
<keyword evidence="2" id="KW-0808">Transferase</keyword>
<feature type="domain" description="Methyltransferase type 11" evidence="1">
    <location>
        <begin position="48"/>
        <end position="145"/>
    </location>
</feature>
<evidence type="ECO:0000313" key="2">
    <source>
        <dbReference type="EMBL" id="SKB47584.1"/>
    </source>
</evidence>
<dbReference type="RefSeq" id="WP_079589527.1">
    <property type="nucleotide sequence ID" value="NZ_FUYN01000003.1"/>
</dbReference>
<evidence type="ECO:0000259" key="1">
    <source>
        <dbReference type="Pfam" id="PF08241"/>
    </source>
</evidence>
<evidence type="ECO:0000313" key="3">
    <source>
        <dbReference type="Proteomes" id="UP000243406"/>
    </source>
</evidence>
<sequence length="197" mass="22374">MNKIKKSHDEDQKFLNKIAFLESKQRERLLPPEVLIDEMPIKESHTLLDIGAGSGFFTIPMAKKTKETVYALDFDSRMLNVISEKAIKEDLQNIKLIESTIEALSLEDESIDFVMASLILHEVESLSKVLSKLYEVTKIGGHLLCLEYEKDEKIIEGPPMDIRISSTDLEQSLLNSGFKSTKITRINDSIYTILAKK</sequence>
<gene>
    <name evidence="2" type="ORF">SAMN02745120_1679</name>
</gene>
<keyword evidence="3" id="KW-1185">Reference proteome</keyword>
<organism evidence="2 3">
    <name type="scientific">Acetoanaerobium noterae</name>
    <dbReference type="NCBI Taxonomy" id="745369"/>
    <lineage>
        <taxon>Bacteria</taxon>
        <taxon>Bacillati</taxon>
        <taxon>Bacillota</taxon>
        <taxon>Clostridia</taxon>
        <taxon>Peptostreptococcales</taxon>
        <taxon>Filifactoraceae</taxon>
        <taxon>Acetoanaerobium</taxon>
    </lineage>
</organism>
<dbReference type="GO" id="GO:0032259">
    <property type="term" value="P:methylation"/>
    <property type="evidence" value="ECO:0007669"/>
    <property type="project" value="UniProtKB-KW"/>
</dbReference>
<proteinExistence type="predicted"/>
<dbReference type="AlphaFoldDB" id="A0A1T5BJW9"/>
<dbReference type="CDD" id="cd02440">
    <property type="entry name" value="AdoMet_MTases"/>
    <property type="match status" value="1"/>
</dbReference>
<reference evidence="3" key="1">
    <citation type="submission" date="2017-02" db="EMBL/GenBank/DDBJ databases">
        <authorList>
            <person name="Varghese N."/>
            <person name="Submissions S."/>
        </authorList>
    </citation>
    <scope>NUCLEOTIDE SEQUENCE [LARGE SCALE GENOMIC DNA]</scope>
    <source>
        <strain evidence="3">ATCC 35199</strain>
    </source>
</reference>
<dbReference type="PANTHER" id="PTHR43591">
    <property type="entry name" value="METHYLTRANSFERASE"/>
    <property type="match status" value="1"/>
</dbReference>
<dbReference type="SUPFAM" id="SSF53335">
    <property type="entry name" value="S-adenosyl-L-methionine-dependent methyltransferases"/>
    <property type="match status" value="1"/>
</dbReference>
<accession>A0A1T5BJW9</accession>
<name>A0A1T5BJW9_9FIRM</name>